<dbReference type="InterPro" id="IPR036770">
    <property type="entry name" value="Ankyrin_rpt-contain_sf"/>
</dbReference>
<dbReference type="PANTHER" id="PTHR24198:SF165">
    <property type="entry name" value="ANKYRIN REPEAT-CONTAINING PROTEIN-RELATED"/>
    <property type="match status" value="1"/>
</dbReference>
<evidence type="ECO:0000313" key="4">
    <source>
        <dbReference type="EMBL" id="KAH7113145.1"/>
    </source>
</evidence>
<dbReference type="SMART" id="SM00248">
    <property type="entry name" value="ANK"/>
    <property type="match status" value="7"/>
</dbReference>
<dbReference type="SUPFAM" id="SSF48403">
    <property type="entry name" value="Ankyrin repeat"/>
    <property type="match status" value="2"/>
</dbReference>
<dbReference type="Gene3D" id="1.25.40.20">
    <property type="entry name" value="Ankyrin repeat-containing domain"/>
    <property type="match status" value="3"/>
</dbReference>
<reference evidence="4" key="1">
    <citation type="journal article" date="2021" name="Nat. Commun.">
        <title>Genetic determinants of endophytism in the Arabidopsis root mycobiome.</title>
        <authorList>
            <person name="Mesny F."/>
            <person name="Miyauchi S."/>
            <person name="Thiergart T."/>
            <person name="Pickel B."/>
            <person name="Atanasova L."/>
            <person name="Karlsson M."/>
            <person name="Huettel B."/>
            <person name="Barry K.W."/>
            <person name="Haridas S."/>
            <person name="Chen C."/>
            <person name="Bauer D."/>
            <person name="Andreopoulos W."/>
            <person name="Pangilinan J."/>
            <person name="LaButti K."/>
            <person name="Riley R."/>
            <person name="Lipzen A."/>
            <person name="Clum A."/>
            <person name="Drula E."/>
            <person name="Henrissat B."/>
            <person name="Kohler A."/>
            <person name="Grigoriev I.V."/>
            <person name="Martin F.M."/>
            <person name="Hacquard S."/>
        </authorList>
    </citation>
    <scope>NUCLEOTIDE SEQUENCE</scope>
    <source>
        <strain evidence="4">MPI-CAGE-AT-0021</strain>
    </source>
</reference>
<dbReference type="GO" id="GO:0005737">
    <property type="term" value="C:cytoplasm"/>
    <property type="evidence" value="ECO:0007669"/>
    <property type="project" value="TreeGrafter"/>
</dbReference>
<feature type="repeat" description="ANK" evidence="3">
    <location>
        <begin position="193"/>
        <end position="225"/>
    </location>
</feature>
<feature type="repeat" description="ANK" evidence="3">
    <location>
        <begin position="441"/>
        <end position="473"/>
    </location>
</feature>
<sequence length="608" mass="65782">MPFQKAEAVGPFDVLGDDSATTMRKVRSLNQHIDDVISAGENGDKLLHWATAIHGTPFQRCEGLLKQLLTEGGVDPNVRNAKGETSLLAAMRAGNRSALWELLQHGADASLARNSGQVPLHWLWTLPDYGPHSTEVDDQALQSFAACLSTGTCQSLLFKVVDAVADAVAARVNDSWKADQVIRLQAHMFSELPAGTPLHWAVKRRSIPTVKALIAVGASPSACAYGAQSTAGTGELQPLSAFHLAAAMHGDDILELFIQAEPSFLWNLDPCPLAVAIDGNVCNGYANGRIERMARHGPSCQSRAKETFKWFWDHNYRKLGKGFDKPVTGMTWKPNTPLTLAAQAGQVDVVEALPNTPFGRNLETKGGLGNHNPLQESTKRQCDEAYFLLRRYGSSVLSHTDLGDGGVESNLALLATSGHNRLDIAKDLIKAGVSVAAGKPLNKSPLLLALACGSFRLARLLLDHGADPNELRKCVGRFHGLDDTSIDAPSTLLGCLLLQFGHHQLLPLKWILDEHRAGHLTKPLQTTICPTTDFKVFHQLAFCPEVGRDDDSIISAFGELRRAFPDLSLLNGVATSLSRVAVRCFANAASVMATCTTTGWRNESRCYS</sequence>
<dbReference type="PROSITE" id="PS50088">
    <property type="entry name" value="ANK_REPEAT"/>
    <property type="match status" value="3"/>
</dbReference>
<accession>A0A9P9D406</accession>
<dbReference type="Pfam" id="PF00023">
    <property type="entry name" value="Ank"/>
    <property type="match status" value="2"/>
</dbReference>
<keyword evidence="1" id="KW-0677">Repeat</keyword>
<evidence type="ECO:0000256" key="3">
    <source>
        <dbReference type="PROSITE-ProRule" id="PRU00023"/>
    </source>
</evidence>
<protein>
    <submittedName>
        <fullName evidence="4">Ankyrin repeat-containing domain protein</fullName>
    </submittedName>
</protein>
<gene>
    <name evidence="4" type="ORF">B0J13DRAFT_631264</name>
</gene>
<evidence type="ECO:0000256" key="1">
    <source>
        <dbReference type="ARBA" id="ARBA00022737"/>
    </source>
</evidence>
<dbReference type="PROSITE" id="PS50297">
    <property type="entry name" value="ANK_REP_REGION"/>
    <property type="match status" value="1"/>
</dbReference>
<dbReference type="Proteomes" id="UP000717696">
    <property type="component" value="Unassembled WGS sequence"/>
</dbReference>
<proteinExistence type="predicted"/>
<evidence type="ECO:0000313" key="5">
    <source>
        <dbReference type="Proteomes" id="UP000717696"/>
    </source>
</evidence>
<dbReference type="OrthoDB" id="4062651at2759"/>
<organism evidence="4 5">
    <name type="scientific">Dactylonectria estremocensis</name>
    <dbReference type="NCBI Taxonomy" id="1079267"/>
    <lineage>
        <taxon>Eukaryota</taxon>
        <taxon>Fungi</taxon>
        <taxon>Dikarya</taxon>
        <taxon>Ascomycota</taxon>
        <taxon>Pezizomycotina</taxon>
        <taxon>Sordariomycetes</taxon>
        <taxon>Hypocreomycetidae</taxon>
        <taxon>Hypocreales</taxon>
        <taxon>Nectriaceae</taxon>
        <taxon>Dactylonectria</taxon>
    </lineage>
</organism>
<name>A0A9P9D406_9HYPO</name>
<comment type="caution">
    <text evidence="4">The sequence shown here is derived from an EMBL/GenBank/DDBJ whole genome shotgun (WGS) entry which is preliminary data.</text>
</comment>
<dbReference type="EMBL" id="JAGMUU010000047">
    <property type="protein sequence ID" value="KAH7113145.1"/>
    <property type="molecule type" value="Genomic_DNA"/>
</dbReference>
<feature type="repeat" description="ANK" evidence="3">
    <location>
        <begin position="82"/>
        <end position="114"/>
    </location>
</feature>
<keyword evidence="5" id="KW-1185">Reference proteome</keyword>
<dbReference type="PANTHER" id="PTHR24198">
    <property type="entry name" value="ANKYRIN REPEAT AND PROTEIN KINASE DOMAIN-CONTAINING PROTEIN"/>
    <property type="match status" value="1"/>
</dbReference>
<evidence type="ECO:0000256" key="2">
    <source>
        <dbReference type="ARBA" id="ARBA00023043"/>
    </source>
</evidence>
<dbReference type="InterPro" id="IPR002110">
    <property type="entry name" value="Ankyrin_rpt"/>
</dbReference>
<keyword evidence="2 3" id="KW-0040">ANK repeat</keyword>
<dbReference type="AlphaFoldDB" id="A0A9P9D406"/>